<dbReference type="InterPro" id="IPR036849">
    <property type="entry name" value="Enolase-like_C_sf"/>
</dbReference>
<keyword evidence="5" id="KW-1185">Reference proteome</keyword>
<organism evidence="4 5">
    <name type="scientific">Teichococcus coralli</name>
    <dbReference type="NCBI Taxonomy" id="2545983"/>
    <lineage>
        <taxon>Bacteria</taxon>
        <taxon>Pseudomonadati</taxon>
        <taxon>Pseudomonadota</taxon>
        <taxon>Alphaproteobacteria</taxon>
        <taxon>Acetobacterales</taxon>
        <taxon>Roseomonadaceae</taxon>
        <taxon>Roseomonas</taxon>
    </lineage>
</organism>
<dbReference type="Gene3D" id="3.20.20.120">
    <property type="entry name" value="Enolase-like C-terminal domain"/>
    <property type="match status" value="1"/>
</dbReference>
<accession>A0A845BDG0</accession>
<feature type="domain" description="Mandelate racemase/muconate lactonizing enzyme C-terminal" evidence="3">
    <location>
        <begin position="144"/>
        <end position="266"/>
    </location>
</feature>
<protein>
    <submittedName>
        <fullName evidence="4">Mandelate racemase/muconate lactonizing enzyme family protein</fullName>
    </submittedName>
</protein>
<dbReference type="InterPro" id="IPR013342">
    <property type="entry name" value="Mandelate_racemase_C"/>
</dbReference>
<comment type="caution">
    <text evidence="4">The sequence shown here is derived from an EMBL/GenBank/DDBJ whole genome shotgun (WGS) entry which is preliminary data.</text>
</comment>
<dbReference type="PROSITE" id="PS00908">
    <property type="entry name" value="MR_MLE_1"/>
    <property type="match status" value="1"/>
</dbReference>
<dbReference type="InterPro" id="IPR013341">
    <property type="entry name" value="Mandelate_racemase_N_dom"/>
</dbReference>
<dbReference type="InterPro" id="IPR029065">
    <property type="entry name" value="Enolase_C-like"/>
</dbReference>
<dbReference type="Proteomes" id="UP000460715">
    <property type="component" value="Unassembled WGS sequence"/>
</dbReference>
<dbReference type="SUPFAM" id="SSF51604">
    <property type="entry name" value="Enolase C-terminal domain-like"/>
    <property type="match status" value="1"/>
</dbReference>
<dbReference type="Pfam" id="PF02746">
    <property type="entry name" value="MR_MLE_N"/>
    <property type="match status" value="1"/>
</dbReference>
<evidence type="ECO:0000256" key="1">
    <source>
        <dbReference type="ARBA" id="ARBA00023239"/>
    </source>
</evidence>
<name>A0A845BDG0_9PROT</name>
<dbReference type="CDD" id="cd03316">
    <property type="entry name" value="MR_like"/>
    <property type="match status" value="1"/>
</dbReference>
<feature type="compositionally biased region" description="Pro residues" evidence="2">
    <location>
        <begin position="400"/>
        <end position="412"/>
    </location>
</feature>
<dbReference type="EMBL" id="SNVJ01000009">
    <property type="protein sequence ID" value="MXP64084.1"/>
    <property type="molecule type" value="Genomic_DNA"/>
</dbReference>
<keyword evidence="1" id="KW-0456">Lyase</keyword>
<dbReference type="GO" id="GO:0009063">
    <property type="term" value="P:amino acid catabolic process"/>
    <property type="evidence" value="ECO:0007669"/>
    <property type="project" value="InterPro"/>
</dbReference>
<reference evidence="4 5" key="1">
    <citation type="submission" date="2019-03" db="EMBL/GenBank/DDBJ databases">
        <title>Roseomonas sp. a novel Roseomonas species isolated from Sea whip Gorgonian.</title>
        <authorList>
            <person name="Li F."/>
            <person name="Pan X."/>
            <person name="Huang S."/>
            <person name="Li Z."/>
            <person name="Meng B."/>
        </authorList>
    </citation>
    <scope>NUCLEOTIDE SEQUENCE [LARGE SCALE GENOMIC DNA]</scope>
    <source>
        <strain evidence="4 5">M0104</strain>
    </source>
</reference>
<dbReference type="SUPFAM" id="SSF54826">
    <property type="entry name" value="Enolase N-terminal domain-like"/>
    <property type="match status" value="1"/>
</dbReference>
<dbReference type="InterPro" id="IPR034593">
    <property type="entry name" value="DgoD-like"/>
</dbReference>
<dbReference type="PANTHER" id="PTHR48080">
    <property type="entry name" value="D-GALACTONATE DEHYDRATASE-RELATED"/>
    <property type="match status" value="1"/>
</dbReference>
<dbReference type="SFLD" id="SFLDS00001">
    <property type="entry name" value="Enolase"/>
    <property type="match status" value="1"/>
</dbReference>
<evidence type="ECO:0000313" key="4">
    <source>
        <dbReference type="EMBL" id="MXP64084.1"/>
    </source>
</evidence>
<dbReference type="SFLD" id="SFLDG00179">
    <property type="entry name" value="mandelate_racemase"/>
    <property type="match status" value="1"/>
</dbReference>
<dbReference type="InterPro" id="IPR018110">
    <property type="entry name" value="Mandel_Rmase/mucon_lact_enz_CS"/>
</dbReference>
<evidence type="ECO:0000313" key="5">
    <source>
        <dbReference type="Proteomes" id="UP000460715"/>
    </source>
</evidence>
<dbReference type="RefSeq" id="WP_160937213.1">
    <property type="nucleotide sequence ID" value="NZ_SNVJ01000009.1"/>
</dbReference>
<dbReference type="SMART" id="SM00922">
    <property type="entry name" value="MR_MLE"/>
    <property type="match status" value="1"/>
</dbReference>
<dbReference type="Gene3D" id="3.30.390.10">
    <property type="entry name" value="Enolase-like, N-terminal domain"/>
    <property type="match status" value="1"/>
</dbReference>
<sequence>MRIERVETMSCDAGWRTFSFLKITTADGVVGWSEYNQDFGSAGLTQVIEALAPAIIGMDPMRVEWIGRTLHVKTVQSRGGLNRQALAAIENALLDIKGKALGVPVHALFGGAVRERIPVYWSHCGSYRARWPEAMTGVPQVRSYEDLSRLGEEVRRRGFRGLKTNTLMPDGKGGLASYRPGFGHGPGFPELNWEPRVLRAAHDTAMALREGAGPEMGVMLDINFHFKTEGAIRIAEALAPVNLAWLEVDTHDAASLALIRRAAPCPVASCETLCERRDFKPFFEAYAMDVAIIDVVWNGFWESLKIAAMADVYEMNVAPHNFYGHLSSVMSAHFCAAVPNFRVMEIDIDSVAWRDEFFTGAPVIEDGMMLLPQGPGWGIEVNEAAVKARPPRHQDVGQGAPPPTAPPGSPPR</sequence>
<dbReference type="PANTHER" id="PTHR48080:SF2">
    <property type="entry name" value="D-GALACTONATE DEHYDRATASE"/>
    <property type="match status" value="1"/>
</dbReference>
<dbReference type="InterPro" id="IPR029017">
    <property type="entry name" value="Enolase-like_N"/>
</dbReference>
<evidence type="ECO:0000259" key="3">
    <source>
        <dbReference type="SMART" id="SM00922"/>
    </source>
</evidence>
<dbReference type="AlphaFoldDB" id="A0A845BDG0"/>
<dbReference type="OrthoDB" id="7511553at2"/>
<dbReference type="GO" id="GO:0000287">
    <property type="term" value="F:magnesium ion binding"/>
    <property type="evidence" value="ECO:0007669"/>
    <property type="project" value="UniProtKB-ARBA"/>
</dbReference>
<feature type="region of interest" description="Disordered" evidence="2">
    <location>
        <begin position="388"/>
        <end position="412"/>
    </location>
</feature>
<dbReference type="GO" id="GO:0016829">
    <property type="term" value="F:lyase activity"/>
    <property type="evidence" value="ECO:0007669"/>
    <property type="project" value="UniProtKB-KW"/>
</dbReference>
<evidence type="ECO:0000256" key="2">
    <source>
        <dbReference type="SAM" id="MobiDB-lite"/>
    </source>
</evidence>
<dbReference type="Pfam" id="PF13378">
    <property type="entry name" value="MR_MLE_C"/>
    <property type="match status" value="1"/>
</dbReference>
<gene>
    <name evidence="4" type="ORF">E0493_12090</name>
</gene>
<proteinExistence type="predicted"/>